<gene>
    <name evidence="2" type="ORF">CAL65_21250</name>
</gene>
<proteinExistence type="predicted"/>
<evidence type="ECO:0000313" key="2">
    <source>
        <dbReference type="EMBL" id="RFA31851.1"/>
    </source>
</evidence>
<organism evidence="2 3">
    <name type="scientific">Alkalilimnicola ehrlichii</name>
    <dbReference type="NCBI Taxonomy" id="351052"/>
    <lineage>
        <taxon>Bacteria</taxon>
        <taxon>Pseudomonadati</taxon>
        <taxon>Pseudomonadota</taxon>
        <taxon>Gammaproteobacteria</taxon>
        <taxon>Chromatiales</taxon>
        <taxon>Ectothiorhodospiraceae</taxon>
        <taxon>Alkalilimnicola</taxon>
    </lineage>
</organism>
<feature type="domain" description="Transglutaminase-like" evidence="1">
    <location>
        <begin position="65"/>
        <end position="129"/>
    </location>
</feature>
<dbReference type="InterPro" id="IPR038765">
    <property type="entry name" value="Papain-like_cys_pep_sf"/>
</dbReference>
<dbReference type="PANTHER" id="PTHR33490">
    <property type="entry name" value="BLR5614 PROTEIN-RELATED"/>
    <property type="match status" value="1"/>
</dbReference>
<dbReference type="AlphaFoldDB" id="A0A3E0WI62"/>
<accession>A0A3E0WI62</accession>
<sequence length="190" mass="21031">MDKFLANTPVVDWTAPAVREQAHALAGKAQDPAFVAEQCFRWVRDEVDHSVDVQRPEVTCKASEVLAERVGLCYAKSHLLAALLRANGIAAGFCYQRVRMDGPDSNWCLHGLNALYLNEYGWYRVDARGNKAGIYAEFCPPAERLAYAPVAGEVEDVPGVFAEPMPVVVEALSRYDSLEQLLNHLPDLNV</sequence>
<keyword evidence="3" id="KW-1185">Reference proteome</keyword>
<dbReference type="InterPro" id="IPR002931">
    <property type="entry name" value="Transglutaminase-like"/>
</dbReference>
<protein>
    <submittedName>
        <fullName evidence="2">Cro/Cl family transcriptional regulator</fullName>
    </submittedName>
</protein>
<dbReference type="Gene3D" id="3.10.620.30">
    <property type="match status" value="1"/>
</dbReference>
<dbReference type="Proteomes" id="UP000256763">
    <property type="component" value="Unassembled WGS sequence"/>
</dbReference>
<comment type="caution">
    <text evidence="2">The sequence shown here is derived from an EMBL/GenBank/DDBJ whole genome shotgun (WGS) entry which is preliminary data.</text>
</comment>
<name>A0A3E0WI62_9GAMM</name>
<dbReference type="OrthoDB" id="5296450at2"/>
<dbReference type="PANTHER" id="PTHR33490:SF3">
    <property type="entry name" value="CONSERVED INTEGRAL MEMBRANE PROTEIN"/>
    <property type="match status" value="1"/>
</dbReference>
<dbReference type="Pfam" id="PF01841">
    <property type="entry name" value="Transglut_core"/>
    <property type="match status" value="1"/>
</dbReference>
<dbReference type="SUPFAM" id="SSF54001">
    <property type="entry name" value="Cysteine proteinases"/>
    <property type="match status" value="1"/>
</dbReference>
<dbReference type="SMART" id="SM00460">
    <property type="entry name" value="TGc"/>
    <property type="match status" value="1"/>
</dbReference>
<evidence type="ECO:0000313" key="3">
    <source>
        <dbReference type="Proteomes" id="UP000256763"/>
    </source>
</evidence>
<evidence type="ECO:0000259" key="1">
    <source>
        <dbReference type="SMART" id="SM00460"/>
    </source>
</evidence>
<reference evidence="3" key="1">
    <citation type="submission" date="2017-05" db="EMBL/GenBank/DDBJ databases">
        <authorList>
            <person name="Sharma S."/>
            <person name="Sidhu C."/>
            <person name="Pinnaka A.K."/>
        </authorList>
    </citation>
    <scope>NUCLEOTIDE SEQUENCE [LARGE SCALE GENOMIC DNA]</scope>
    <source>
        <strain evidence="3">AK93</strain>
    </source>
</reference>
<dbReference type="EMBL" id="NFZW01000039">
    <property type="protein sequence ID" value="RFA31851.1"/>
    <property type="molecule type" value="Genomic_DNA"/>
</dbReference>